<keyword evidence="2" id="KW-1185">Reference proteome</keyword>
<protein>
    <submittedName>
        <fullName evidence="1">Uncharacterized protein</fullName>
    </submittedName>
</protein>
<proteinExistence type="predicted"/>
<dbReference type="AlphaFoldDB" id="A0A9X8D4S5"/>
<comment type="caution">
    <text evidence="1">The sequence shown here is derived from an EMBL/GenBank/DDBJ whole genome shotgun (WGS) entry which is preliminary data.</text>
</comment>
<dbReference type="OrthoDB" id="8857953at2"/>
<reference evidence="1 2" key="1">
    <citation type="submission" date="2018-09" db="EMBL/GenBank/DDBJ databases">
        <title>Acidovorax cavernicola nov. sp. isolated from Gruta de las Maravillas (Aracena, Spain).</title>
        <authorList>
            <person name="Jurado V."/>
            <person name="Gutierrez-Patricio S."/>
            <person name="Gonzalez-Pimentel J.L."/>
            <person name="Miller A.Z."/>
            <person name="Laiz L."/>
            <person name="Saiz-Jimenez C."/>
        </authorList>
    </citation>
    <scope>NUCLEOTIDE SEQUENCE [LARGE SCALE GENOMIC DNA]</scope>
    <source>
        <strain evidence="1 2">1011MAR4D40.2</strain>
    </source>
</reference>
<dbReference type="Proteomes" id="UP000265619">
    <property type="component" value="Unassembled WGS sequence"/>
</dbReference>
<dbReference type="EMBL" id="QXMN01000015">
    <property type="protein sequence ID" value="RIX79628.1"/>
    <property type="molecule type" value="Genomic_DNA"/>
</dbReference>
<evidence type="ECO:0000313" key="2">
    <source>
        <dbReference type="Proteomes" id="UP000265619"/>
    </source>
</evidence>
<accession>A0A9X8D4S5</accession>
<gene>
    <name evidence="1" type="ORF">D3H34_14245</name>
</gene>
<organism evidence="1 2">
    <name type="scientific">Acidovorax cavernicola</name>
    <dbReference type="NCBI Taxonomy" id="1675792"/>
    <lineage>
        <taxon>Bacteria</taxon>
        <taxon>Pseudomonadati</taxon>
        <taxon>Pseudomonadota</taxon>
        <taxon>Betaproteobacteria</taxon>
        <taxon>Burkholderiales</taxon>
        <taxon>Comamonadaceae</taxon>
        <taxon>Acidovorax</taxon>
    </lineage>
</organism>
<name>A0A9X8D4S5_9BURK</name>
<sequence>MDYLAELRIQGFHQADDTPDSEGRVEFNADLFRGTPDEVTVQVYAVDQQAIEREVMPVLEAVLPRIDEMVDALGEIDADLAQVILFRGRLGLHFWSSGVNNEFTAVYTRGDGRWGWQGFGDIFADD</sequence>
<evidence type="ECO:0000313" key="1">
    <source>
        <dbReference type="EMBL" id="RIX79628.1"/>
    </source>
</evidence>
<dbReference type="RefSeq" id="WP_119554164.1">
    <property type="nucleotide sequence ID" value="NZ_QXMN01000015.1"/>
</dbReference>